<dbReference type="SUPFAM" id="SSF52440">
    <property type="entry name" value="PreATP-grasp domain"/>
    <property type="match status" value="1"/>
</dbReference>
<evidence type="ECO:0000256" key="1">
    <source>
        <dbReference type="ARBA" id="ARBA00001244"/>
    </source>
</evidence>
<dbReference type="STRING" id="645134.A0A0L0H6R5"/>
<dbReference type="NCBIfam" id="TIGR01162">
    <property type="entry name" value="purE"/>
    <property type="match status" value="1"/>
</dbReference>
<dbReference type="FunFam" id="3.30.470.20:FF:000037">
    <property type="entry name" value="Phosphoribosylaminoimidazole carboxylase, chloroplastic"/>
    <property type="match status" value="1"/>
</dbReference>
<evidence type="ECO:0000313" key="14">
    <source>
        <dbReference type="Proteomes" id="UP000053201"/>
    </source>
</evidence>
<dbReference type="NCBIfam" id="TIGR01161">
    <property type="entry name" value="purK"/>
    <property type="match status" value="1"/>
</dbReference>
<dbReference type="InterPro" id="IPR011761">
    <property type="entry name" value="ATP-grasp"/>
</dbReference>
<dbReference type="InParanoid" id="A0A0L0H6R5"/>
<dbReference type="RefSeq" id="XP_016605235.1">
    <property type="nucleotide sequence ID" value="XM_016755750.1"/>
</dbReference>
<dbReference type="SMART" id="SM01001">
    <property type="entry name" value="AIRC"/>
    <property type="match status" value="1"/>
</dbReference>
<dbReference type="GO" id="GO:0006189">
    <property type="term" value="P:'de novo' IMP biosynthetic process"/>
    <property type="evidence" value="ECO:0007669"/>
    <property type="project" value="UniProtKB-UniRule"/>
</dbReference>
<gene>
    <name evidence="13" type="ORF">SPPG_07583</name>
</gene>
<accession>A0A0L0H6R5</accession>
<dbReference type="AlphaFoldDB" id="A0A0L0H6R5"/>
<dbReference type="InterPro" id="IPR054350">
    <property type="entry name" value="PurT/PurK_preATP-grasp"/>
</dbReference>
<dbReference type="InterPro" id="IPR040686">
    <property type="entry name" value="PurK_C"/>
</dbReference>
<dbReference type="Gene3D" id="3.40.50.1970">
    <property type="match status" value="1"/>
</dbReference>
<dbReference type="FunCoup" id="A0A0L0H6R5">
    <property type="interactions" value="73"/>
</dbReference>
<evidence type="ECO:0000313" key="13">
    <source>
        <dbReference type="EMBL" id="KNC97195.1"/>
    </source>
</evidence>
<organism evidence="13 14">
    <name type="scientific">Spizellomyces punctatus (strain DAOM BR117)</name>
    <dbReference type="NCBI Taxonomy" id="645134"/>
    <lineage>
        <taxon>Eukaryota</taxon>
        <taxon>Fungi</taxon>
        <taxon>Fungi incertae sedis</taxon>
        <taxon>Chytridiomycota</taxon>
        <taxon>Chytridiomycota incertae sedis</taxon>
        <taxon>Chytridiomycetes</taxon>
        <taxon>Spizellomycetales</taxon>
        <taxon>Spizellomycetaceae</taxon>
        <taxon>Spizellomyces</taxon>
    </lineage>
</organism>
<dbReference type="InterPro" id="IPR000031">
    <property type="entry name" value="PurE_dom"/>
</dbReference>
<dbReference type="HAMAP" id="MF_01929">
    <property type="entry name" value="PurE_classI"/>
    <property type="match status" value="1"/>
</dbReference>
<dbReference type="eggNOG" id="KOG2835">
    <property type="taxonomic scope" value="Eukaryota"/>
</dbReference>
<evidence type="ECO:0000256" key="9">
    <source>
        <dbReference type="ARBA" id="ARBA00022840"/>
    </source>
</evidence>
<dbReference type="VEuPathDB" id="FungiDB:SPPG_07583"/>
<evidence type="ECO:0000256" key="4">
    <source>
        <dbReference type="ARBA" id="ARBA00012329"/>
    </source>
</evidence>
<dbReference type="FunFam" id="3.40.50.1970:FF:000013">
    <property type="entry name" value="Phosphoribosylaminoimidazole carboxylase"/>
    <property type="match status" value="1"/>
</dbReference>
<dbReference type="Proteomes" id="UP000053201">
    <property type="component" value="Unassembled WGS sequence"/>
</dbReference>
<evidence type="ECO:0000256" key="2">
    <source>
        <dbReference type="ARBA" id="ARBA00004747"/>
    </source>
</evidence>
<dbReference type="GO" id="GO:0004638">
    <property type="term" value="F:phosphoribosylaminoimidazole carboxylase activity"/>
    <property type="evidence" value="ECO:0007669"/>
    <property type="project" value="UniProtKB-UniRule"/>
</dbReference>
<dbReference type="SUPFAM" id="SSF51246">
    <property type="entry name" value="Rudiment single hybrid motif"/>
    <property type="match status" value="1"/>
</dbReference>
<proteinExistence type="inferred from homology"/>
<evidence type="ECO:0000256" key="8">
    <source>
        <dbReference type="ARBA" id="ARBA00022793"/>
    </source>
</evidence>
<dbReference type="GO" id="GO:0005524">
    <property type="term" value="F:ATP binding"/>
    <property type="evidence" value="ECO:0007669"/>
    <property type="project" value="UniProtKB-UniRule"/>
</dbReference>
<evidence type="ECO:0000256" key="6">
    <source>
        <dbReference type="ARBA" id="ARBA00022741"/>
    </source>
</evidence>
<dbReference type="Gene3D" id="3.40.50.20">
    <property type="match status" value="1"/>
</dbReference>
<keyword evidence="14" id="KW-1185">Reference proteome</keyword>
<keyword evidence="7 11" id="KW-0658">Purine biosynthesis</keyword>
<dbReference type="EMBL" id="KQ257465">
    <property type="protein sequence ID" value="KNC97195.1"/>
    <property type="molecule type" value="Genomic_DNA"/>
</dbReference>
<evidence type="ECO:0000256" key="10">
    <source>
        <dbReference type="ARBA" id="ARBA00023239"/>
    </source>
</evidence>
<dbReference type="Pfam" id="PF02222">
    <property type="entry name" value="ATP-grasp"/>
    <property type="match status" value="1"/>
</dbReference>
<evidence type="ECO:0000256" key="3">
    <source>
        <dbReference type="ARBA" id="ARBA00006114"/>
    </source>
</evidence>
<dbReference type="PANTHER" id="PTHR11609:SF5">
    <property type="entry name" value="PHOSPHORIBOSYLAMINOIMIDAZOLE CARBOXYLASE"/>
    <property type="match status" value="1"/>
</dbReference>
<dbReference type="SUPFAM" id="SSF56059">
    <property type="entry name" value="Glutathione synthetase ATP-binding domain-like"/>
    <property type="match status" value="1"/>
</dbReference>
<dbReference type="Gene3D" id="3.30.470.20">
    <property type="entry name" value="ATP-grasp fold, B domain"/>
    <property type="match status" value="1"/>
</dbReference>
<sequence>MDKQVVGILGGGQLGRMTIEAANRLNVTVAVLDSKGNPASELAATAPHVEGTFKSADKILALAQKVNVLTVEIEHVDCDALDKAAKEYNIPVHPSPETIRIIQDKCRQKVVLSEAGLPLPEFRDLAGGKEVEEIKAAAKSGFGYPIMLKSKTLAYDGRGNRVVKSESDVEDAVEALGGGKNAGGPPLYVEKMVPFTKELAVMVARGVNGEVASYPCVETVQKDNICHVVLAPAQIDGLVGKRAKEVAERAVKVLNGAGVFGVEMFLLENGDILLNEIAPRPHNSGHYTIEACHTSQFEQHLRCILGQPLGSTEMKVPASVMVNILGLGDGPEGMELTLRPCAVAMGLPGATVHLYGKKECRKGRKMGHVTVVGETMVEVLDRVKDILAVVPGSETETFGLSPQVGIIMGSDSDLPTLKAAAEILRDFGVPFELTIVSAHRTPLRMMEYAKTAHERGLRVIIAAAGGAAHLPGMVAALTPLPVIGVPVALRVLDGQDSLLSIVQMPRGVPVATVAINNSTNAALLAVRILGSHVSGYLEKMAAYMRKQEREVLHKVDQLEEVGWEAYQVKH</sequence>
<dbReference type="GO" id="GO:0046872">
    <property type="term" value="F:metal ion binding"/>
    <property type="evidence" value="ECO:0007669"/>
    <property type="project" value="InterPro"/>
</dbReference>
<reference evidence="13 14" key="1">
    <citation type="submission" date="2009-08" db="EMBL/GenBank/DDBJ databases">
        <title>The Genome Sequence of Spizellomyces punctatus strain DAOM BR117.</title>
        <authorList>
            <consortium name="The Broad Institute Genome Sequencing Platform"/>
            <person name="Russ C."/>
            <person name="Cuomo C."/>
            <person name="Shea T."/>
            <person name="Young S.K."/>
            <person name="Zeng Q."/>
            <person name="Koehrsen M."/>
            <person name="Haas B."/>
            <person name="Borodovsky M."/>
            <person name="Guigo R."/>
            <person name="Alvarado L."/>
            <person name="Berlin A."/>
            <person name="Bochicchio J."/>
            <person name="Borenstein D."/>
            <person name="Chapman S."/>
            <person name="Chen Z."/>
            <person name="Engels R."/>
            <person name="Freedman E."/>
            <person name="Gellesch M."/>
            <person name="Goldberg J."/>
            <person name="Griggs A."/>
            <person name="Gujja S."/>
            <person name="Heiman D."/>
            <person name="Hepburn T."/>
            <person name="Howarth C."/>
            <person name="Jen D."/>
            <person name="Larson L."/>
            <person name="Lewis B."/>
            <person name="Mehta T."/>
            <person name="Park D."/>
            <person name="Pearson M."/>
            <person name="Roberts A."/>
            <person name="Saif S."/>
            <person name="Shenoy N."/>
            <person name="Sisk P."/>
            <person name="Stolte C."/>
            <person name="Sykes S."/>
            <person name="Thomson T."/>
            <person name="Walk T."/>
            <person name="White J."/>
            <person name="Yandava C."/>
            <person name="Burger G."/>
            <person name="Gray M.W."/>
            <person name="Holland P.W.H."/>
            <person name="King N."/>
            <person name="Lang F.B.F."/>
            <person name="Roger A.J."/>
            <person name="Ruiz-Trillo I."/>
            <person name="Lander E."/>
            <person name="Nusbaum C."/>
        </authorList>
    </citation>
    <scope>NUCLEOTIDE SEQUENCE [LARGE SCALE GENOMIC DNA]</scope>
    <source>
        <strain evidence="13 14">DAOM BR117</strain>
    </source>
</reference>
<dbReference type="Pfam" id="PF17769">
    <property type="entry name" value="PurK_C"/>
    <property type="match status" value="1"/>
</dbReference>
<dbReference type="OMA" id="PANVKWK"/>
<dbReference type="Pfam" id="PF22660">
    <property type="entry name" value="RS_preATP-grasp-like"/>
    <property type="match status" value="1"/>
</dbReference>
<keyword evidence="8 11" id="KW-0210">Decarboxylase</keyword>
<name>A0A0L0H6R5_SPIPD</name>
<dbReference type="Gene3D" id="3.30.1490.20">
    <property type="entry name" value="ATP-grasp fold, A domain"/>
    <property type="match status" value="1"/>
</dbReference>
<dbReference type="InterPro" id="IPR011054">
    <property type="entry name" value="Rudment_hybrid_motif"/>
</dbReference>
<comment type="similarity">
    <text evidence="3 11">In the C-terminal section; belongs to the AIR carboxylase family. Class I subfamily.</text>
</comment>
<feature type="domain" description="ATP-grasp" evidence="12">
    <location>
        <begin position="109"/>
        <end position="305"/>
    </location>
</feature>
<comment type="catalytic activity">
    <reaction evidence="1 11">
        <text>5-amino-1-(5-phospho-D-ribosyl)imidazole-4-carboxylate + H(+) = 5-amino-1-(5-phospho-beta-D-ribosyl)imidazole + CO2</text>
        <dbReference type="Rhea" id="RHEA:10792"/>
        <dbReference type="ChEBI" id="CHEBI:15378"/>
        <dbReference type="ChEBI" id="CHEBI:16526"/>
        <dbReference type="ChEBI" id="CHEBI:77657"/>
        <dbReference type="ChEBI" id="CHEBI:137981"/>
        <dbReference type="EC" id="4.1.1.21"/>
    </reaction>
</comment>
<dbReference type="Pfam" id="PF00731">
    <property type="entry name" value="AIRC"/>
    <property type="match status" value="1"/>
</dbReference>
<dbReference type="EC" id="4.1.1.21" evidence="4 11"/>
<dbReference type="InterPro" id="IPR016185">
    <property type="entry name" value="PreATP-grasp_dom_sf"/>
</dbReference>
<dbReference type="OrthoDB" id="15425at2759"/>
<evidence type="ECO:0000259" key="12">
    <source>
        <dbReference type="PROSITE" id="PS50975"/>
    </source>
</evidence>
<dbReference type="GeneID" id="27690791"/>
<keyword evidence="10 11" id="KW-0456">Lyase</keyword>
<dbReference type="HAMAP" id="MF_01928">
    <property type="entry name" value="PurK"/>
    <property type="match status" value="1"/>
</dbReference>
<dbReference type="UniPathway" id="UPA00074">
    <property type="reaction ID" value="UER00130"/>
</dbReference>
<dbReference type="GO" id="GO:0006144">
    <property type="term" value="P:purine nucleobase metabolic process"/>
    <property type="evidence" value="ECO:0007669"/>
    <property type="project" value="EnsemblFungi"/>
</dbReference>
<keyword evidence="9 11" id="KW-0067">ATP-binding</keyword>
<dbReference type="SUPFAM" id="SSF52255">
    <property type="entry name" value="N5-CAIR mutase (phosphoribosylaminoimidazole carboxylase, PurE)"/>
    <property type="match status" value="1"/>
</dbReference>
<evidence type="ECO:0000256" key="7">
    <source>
        <dbReference type="ARBA" id="ARBA00022755"/>
    </source>
</evidence>
<dbReference type="InterPro" id="IPR003135">
    <property type="entry name" value="ATP-grasp_carboxylate-amine"/>
</dbReference>
<dbReference type="PANTHER" id="PTHR11609">
    <property type="entry name" value="PURINE BIOSYNTHESIS PROTEIN 6/7, PUR6/7"/>
    <property type="match status" value="1"/>
</dbReference>
<comment type="pathway">
    <text evidence="2 11">Purine metabolism; IMP biosynthesis via de novo pathway; 5-amino-1-(5-phospho-D-ribosyl)imidazole-4-carboxylate from 5-amino-1-(5-phospho-D-ribosyl)imidazole (carboxylase route): step 1/1.</text>
</comment>
<protein>
    <recommendedName>
        <fullName evidence="5 11">Phosphoribosylaminoimidazole carboxylase</fullName>
        <ecNumber evidence="4 11">4.1.1.21</ecNumber>
    </recommendedName>
</protein>
<keyword evidence="6 11" id="KW-0547">Nucleotide-binding</keyword>
<dbReference type="InterPro" id="IPR005875">
    <property type="entry name" value="PurK"/>
</dbReference>
<evidence type="ECO:0000256" key="11">
    <source>
        <dbReference type="PIRNR" id="PIRNR001340"/>
    </source>
</evidence>
<evidence type="ECO:0000256" key="5">
    <source>
        <dbReference type="ARBA" id="ARBA00021059"/>
    </source>
</evidence>
<dbReference type="InterPro" id="IPR016301">
    <property type="entry name" value="Ade2_fungi/plant"/>
</dbReference>
<dbReference type="InterPro" id="IPR013815">
    <property type="entry name" value="ATP_grasp_subdomain_1"/>
</dbReference>
<dbReference type="PROSITE" id="PS50975">
    <property type="entry name" value="ATP_GRASP"/>
    <property type="match status" value="1"/>
</dbReference>
<dbReference type="InterPro" id="IPR033747">
    <property type="entry name" value="PurE_ClassI"/>
</dbReference>
<dbReference type="NCBIfam" id="NF004679">
    <property type="entry name" value="PRK06019.1-5"/>
    <property type="match status" value="1"/>
</dbReference>
<dbReference type="PIRSF" id="PIRSF001340">
    <property type="entry name" value="AIR_carboxylase"/>
    <property type="match status" value="1"/>
</dbReference>